<dbReference type="Gramene" id="Solyc05g043380.1.1">
    <property type="protein sequence ID" value="Solyc05g043380.1.1.1"/>
    <property type="gene ID" value="Solyc05g043380.1"/>
</dbReference>
<evidence type="ECO:0000313" key="1">
    <source>
        <dbReference type="EnsemblPlants" id="Solyc05g043380.1.1.1"/>
    </source>
</evidence>
<name>A0A3Q7GKL7_SOLLC</name>
<reference evidence="1" key="1">
    <citation type="journal article" date="2012" name="Nature">
        <title>The tomato genome sequence provides insights into fleshy fruit evolution.</title>
        <authorList>
            <consortium name="Tomato Genome Consortium"/>
        </authorList>
    </citation>
    <scope>NUCLEOTIDE SEQUENCE [LARGE SCALE GENOMIC DNA]</scope>
    <source>
        <strain evidence="1">cv. Heinz 1706</strain>
    </source>
</reference>
<dbReference type="AlphaFoldDB" id="A0A3Q7GKL7"/>
<protein>
    <submittedName>
        <fullName evidence="1">Uncharacterized protein</fullName>
    </submittedName>
</protein>
<dbReference type="Proteomes" id="UP000004994">
    <property type="component" value="Chromosome 5"/>
</dbReference>
<keyword evidence="2" id="KW-1185">Reference proteome</keyword>
<evidence type="ECO:0000313" key="2">
    <source>
        <dbReference type="Proteomes" id="UP000004994"/>
    </source>
</evidence>
<dbReference type="InParanoid" id="A0A3Q7GKL7"/>
<accession>A0A3Q7GKL7</accession>
<dbReference type="EnsemblPlants" id="Solyc05g043380.1.1">
    <property type="protein sequence ID" value="Solyc05g043380.1.1.1"/>
    <property type="gene ID" value="Solyc05g043380.1"/>
</dbReference>
<organism evidence="1">
    <name type="scientific">Solanum lycopersicum</name>
    <name type="common">Tomato</name>
    <name type="synonym">Lycopersicon esculentum</name>
    <dbReference type="NCBI Taxonomy" id="4081"/>
    <lineage>
        <taxon>Eukaryota</taxon>
        <taxon>Viridiplantae</taxon>
        <taxon>Streptophyta</taxon>
        <taxon>Embryophyta</taxon>
        <taxon>Tracheophyta</taxon>
        <taxon>Spermatophyta</taxon>
        <taxon>Magnoliopsida</taxon>
        <taxon>eudicotyledons</taxon>
        <taxon>Gunneridae</taxon>
        <taxon>Pentapetalae</taxon>
        <taxon>asterids</taxon>
        <taxon>lamiids</taxon>
        <taxon>Solanales</taxon>
        <taxon>Solanaceae</taxon>
        <taxon>Solanoideae</taxon>
        <taxon>Solaneae</taxon>
        <taxon>Solanum</taxon>
        <taxon>Solanum subgen. Lycopersicon</taxon>
    </lineage>
</organism>
<proteinExistence type="predicted"/>
<reference evidence="1" key="2">
    <citation type="submission" date="2019-01" db="UniProtKB">
        <authorList>
            <consortium name="EnsemblPlants"/>
        </authorList>
    </citation>
    <scope>IDENTIFICATION</scope>
    <source>
        <strain evidence="1">cv. Heinz 1706</strain>
    </source>
</reference>
<dbReference type="PaxDb" id="4081-Solyc05g043380.1.1"/>
<sequence>MSSILSPLTEVISYLHLHSYFLQIQSIFNIFFNFIEVCFSGCSGFENNFERGTKS</sequence>